<feature type="region of interest" description="Disordered" evidence="1">
    <location>
        <begin position="110"/>
        <end position="144"/>
    </location>
</feature>
<feature type="compositionally biased region" description="Basic and acidic residues" evidence="1">
    <location>
        <begin position="112"/>
        <end position="142"/>
    </location>
</feature>
<sequence>LAETIREQITEIDKLIAKGDNAQSIATLENTKKDLEAKLDAPANKEQLAFHKETVLNDKKLAEKLLIATDPKASKEDKEAAKKDPLDVGAIAGLKQQLSNLATMTSAILGPEKGDPVALKEGDTYKPEKGSGLKLRQQEGEGGKLVSTVELIPENPEWLDENGRRKKEKDFPDKAAYQEFLNETKEFDANQKKGKDKLAELRKEQTKLEPEQVTAFRASEILKLLDEVS</sequence>
<proteinExistence type="predicted"/>
<dbReference type="AlphaFoldDB" id="A0A383EZD0"/>
<evidence type="ECO:0000256" key="1">
    <source>
        <dbReference type="SAM" id="MobiDB-lite"/>
    </source>
</evidence>
<evidence type="ECO:0000313" key="2">
    <source>
        <dbReference type="EMBL" id="SVE62101.1"/>
    </source>
</evidence>
<protein>
    <submittedName>
        <fullName evidence="2">Uncharacterized protein</fullName>
    </submittedName>
</protein>
<accession>A0A383EZD0</accession>
<dbReference type="EMBL" id="UINC01230112">
    <property type="protein sequence ID" value="SVE62101.1"/>
    <property type="molecule type" value="Genomic_DNA"/>
</dbReference>
<feature type="non-terminal residue" evidence="2">
    <location>
        <position position="229"/>
    </location>
</feature>
<feature type="non-terminal residue" evidence="2">
    <location>
        <position position="1"/>
    </location>
</feature>
<organism evidence="2">
    <name type="scientific">marine metagenome</name>
    <dbReference type="NCBI Taxonomy" id="408172"/>
    <lineage>
        <taxon>unclassified sequences</taxon>
        <taxon>metagenomes</taxon>
        <taxon>ecological metagenomes</taxon>
    </lineage>
</organism>
<name>A0A383EZD0_9ZZZZ</name>
<gene>
    <name evidence="2" type="ORF">METZ01_LOCUS514955</name>
</gene>
<reference evidence="2" key="1">
    <citation type="submission" date="2018-05" db="EMBL/GenBank/DDBJ databases">
        <authorList>
            <person name="Lanie J.A."/>
            <person name="Ng W.-L."/>
            <person name="Kazmierczak K.M."/>
            <person name="Andrzejewski T.M."/>
            <person name="Davidsen T.M."/>
            <person name="Wayne K.J."/>
            <person name="Tettelin H."/>
            <person name="Glass J.I."/>
            <person name="Rusch D."/>
            <person name="Podicherti R."/>
            <person name="Tsui H.-C.T."/>
            <person name="Winkler M.E."/>
        </authorList>
    </citation>
    <scope>NUCLEOTIDE SEQUENCE</scope>
</reference>